<evidence type="ECO:0000313" key="2">
    <source>
        <dbReference type="EMBL" id="PCI92755.1"/>
    </source>
</evidence>
<reference evidence="3" key="1">
    <citation type="submission" date="2017-08" db="EMBL/GenBank/DDBJ databases">
        <title>A dynamic microbial community with high functional redundancy inhabits the cold, oxic subseafloor aquifer.</title>
        <authorList>
            <person name="Tully B.J."/>
            <person name="Wheat C.G."/>
            <person name="Glazer B.T."/>
            <person name="Huber J.A."/>
        </authorList>
    </citation>
    <scope>NUCLEOTIDE SEQUENCE [LARGE SCALE GENOMIC DNA]</scope>
</reference>
<sequence>MLASFVKVLFTTYTLILLAKVIGSWFPQGRDHSIMRFLNFLTDPYLNIFRKIIPPIGGMIDLSPLIGFLVLQFAETIILRYI</sequence>
<evidence type="ECO:0000256" key="1">
    <source>
        <dbReference type="ARBA" id="ARBA00010894"/>
    </source>
</evidence>
<protein>
    <submittedName>
        <fullName evidence="2">YggT family protein</fullName>
    </submittedName>
</protein>
<dbReference type="InterPro" id="IPR003425">
    <property type="entry name" value="CCB3/YggT"/>
</dbReference>
<dbReference type="AlphaFoldDB" id="A0A2A4YEK9"/>
<comment type="caution">
    <text evidence="2">The sequence shown here is derived from an EMBL/GenBank/DDBJ whole genome shotgun (WGS) entry which is preliminary data.</text>
</comment>
<dbReference type="Pfam" id="PF02325">
    <property type="entry name" value="CCB3_YggT"/>
    <property type="match status" value="1"/>
</dbReference>
<proteinExistence type="inferred from homology"/>
<comment type="similarity">
    <text evidence="1">Belongs to the YggT family.</text>
</comment>
<dbReference type="PANTHER" id="PTHR33219">
    <property type="entry name" value="YLMG HOMOLOG PROTEIN 2, CHLOROPLASTIC"/>
    <property type="match status" value="1"/>
</dbReference>
<dbReference type="GO" id="GO:0016020">
    <property type="term" value="C:membrane"/>
    <property type="evidence" value="ECO:0007669"/>
    <property type="project" value="InterPro"/>
</dbReference>
<gene>
    <name evidence="2" type="ORF">COB11_06665</name>
</gene>
<dbReference type="PANTHER" id="PTHR33219:SF14">
    <property type="entry name" value="PROTEIN COFACTOR ASSEMBLY OF COMPLEX C SUBUNIT B CCB3, CHLOROPLASTIC-RELATED"/>
    <property type="match status" value="1"/>
</dbReference>
<dbReference type="Proteomes" id="UP000217838">
    <property type="component" value="Unassembled WGS sequence"/>
</dbReference>
<organism evidence="2 3">
    <name type="scientific">Aerophobetes bacterium</name>
    <dbReference type="NCBI Taxonomy" id="2030807"/>
    <lineage>
        <taxon>Bacteria</taxon>
        <taxon>Candidatus Aerophobota</taxon>
    </lineage>
</organism>
<accession>A0A2A4YEK9</accession>
<evidence type="ECO:0000313" key="3">
    <source>
        <dbReference type="Proteomes" id="UP000217838"/>
    </source>
</evidence>
<dbReference type="EMBL" id="NVUU01000086">
    <property type="protein sequence ID" value="PCI92755.1"/>
    <property type="molecule type" value="Genomic_DNA"/>
</dbReference>
<name>A0A2A4YEK9_UNCAE</name>